<feature type="compositionally biased region" description="Low complexity" evidence="1">
    <location>
        <begin position="339"/>
        <end position="352"/>
    </location>
</feature>
<dbReference type="EMBL" id="BFEA01000471">
    <property type="protein sequence ID" value="GBG84301.1"/>
    <property type="molecule type" value="Genomic_DNA"/>
</dbReference>
<dbReference type="Proteomes" id="UP000265515">
    <property type="component" value="Unassembled WGS sequence"/>
</dbReference>
<evidence type="ECO:0000256" key="1">
    <source>
        <dbReference type="SAM" id="MobiDB-lite"/>
    </source>
</evidence>
<dbReference type="Gramene" id="GBG84301">
    <property type="protein sequence ID" value="GBG84301"/>
    <property type="gene ID" value="CBR_g38271"/>
</dbReference>
<feature type="region of interest" description="Disordered" evidence="1">
    <location>
        <begin position="339"/>
        <end position="363"/>
    </location>
</feature>
<name>A0A388LPU8_CHABU</name>
<keyword evidence="3" id="KW-1185">Reference proteome</keyword>
<comment type="caution">
    <text evidence="2">The sequence shown here is derived from an EMBL/GenBank/DDBJ whole genome shotgun (WGS) entry which is preliminary data.</text>
</comment>
<protein>
    <submittedName>
        <fullName evidence="2">Uncharacterized protein</fullName>
    </submittedName>
</protein>
<sequence length="583" mass="63422">MVAGDVICYLLGHIRYTLPSLTFKVEAGHPLLDGMIGFLERLIFTPVLLSGFLDVQAPPRRFEPEVCAALLTVNNVQEVTVMDLQKGTVASPSQHSLHLQQQPSRSEKQPPSMEFFAPELPFKDGKATLEQLEAAVEIREYREPLVPLLPDMRLLLGAKPSNVPDAQIRRNVAFAALLSGLSSNELAACYGSHGRRQQVVPEPFTVKYRGKCITTLTDFITELTTSGHEISAMSIVRSIYTLELHHLDQKTGKLLDVPVQPMIYTGVPGAFVPPFHGEWVFTVQGRHFNARVKWLMQVGTHGPSGAVFLPFDTHVYPAYAGGKERPVVSRSVSTLRTTSNVSVSGSGSGSLPSHHKGSSGSESDIPDINLAGRLLLNAGLISQIFALYAERTCLPLGGYGNYGICNDSTELLSLMTGVGSTKLYPLMNRRYIMRGVAAFAEDLAAAGVGTKYRKKKGTSTMLGRPPAVQKAGLSLETCRQLLCFAAAARLINSDVDGAAASNLNGELPHPSNVATRVLSSWPWEAGKEPFVHASAAKVALQNAANPALLLKAQTRLISVKRPARRSQRRRRILGPLWRSLRPK</sequence>
<evidence type="ECO:0000313" key="3">
    <source>
        <dbReference type="Proteomes" id="UP000265515"/>
    </source>
</evidence>
<feature type="compositionally biased region" description="Low complexity" evidence="1">
    <location>
        <begin position="92"/>
        <end position="104"/>
    </location>
</feature>
<feature type="region of interest" description="Disordered" evidence="1">
    <location>
        <begin position="92"/>
        <end position="113"/>
    </location>
</feature>
<proteinExistence type="predicted"/>
<accession>A0A388LPU8</accession>
<dbReference type="AlphaFoldDB" id="A0A388LPU8"/>
<gene>
    <name evidence="2" type="ORF">CBR_g38271</name>
</gene>
<organism evidence="2 3">
    <name type="scientific">Chara braunii</name>
    <name type="common">Braun's stonewort</name>
    <dbReference type="NCBI Taxonomy" id="69332"/>
    <lineage>
        <taxon>Eukaryota</taxon>
        <taxon>Viridiplantae</taxon>
        <taxon>Streptophyta</taxon>
        <taxon>Charophyceae</taxon>
        <taxon>Charales</taxon>
        <taxon>Characeae</taxon>
        <taxon>Chara</taxon>
    </lineage>
</organism>
<evidence type="ECO:0000313" key="2">
    <source>
        <dbReference type="EMBL" id="GBG84301.1"/>
    </source>
</evidence>
<reference evidence="2 3" key="1">
    <citation type="journal article" date="2018" name="Cell">
        <title>The Chara Genome: Secondary Complexity and Implications for Plant Terrestrialization.</title>
        <authorList>
            <person name="Nishiyama T."/>
            <person name="Sakayama H."/>
            <person name="Vries J.D."/>
            <person name="Buschmann H."/>
            <person name="Saint-Marcoux D."/>
            <person name="Ullrich K.K."/>
            <person name="Haas F.B."/>
            <person name="Vanderstraeten L."/>
            <person name="Becker D."/>
            <person name="Lang D."/>
            <person name="Vosolsobe S."/>
            <person name="Rombauts S."/>
            <person name="Wilhelmsson P.K.I."/>
            <person name="Janitza P."/>
            <person name="Kern R."/>
            <person name="Heyl A."/>
            <person name="Rumpler F."/>
            <person name="Villalobos L.I.A.C."/>
            <person name="Clay J.M."/>
            <person name="Skokan R."/>
            <person name="Toyoda A."/>
            <person name="Suzuki Y."/>
            <person name="Kagoshima H."/>
            <person name="Schijlen E."/>
            <person name="Tajeshwar N."/>
            <person name="Catarino B."/>
            <person name="Hetherington A.J."/>
            <person name="Saltykova A."/>
            <person name="Bonnot C."/>
            <person name="Breuninger H."/>
            <person name="Symeonidi A."/>
            <person name="Radhakrishnan G.V."/>
            <person name="Van Nieuwerburgh F."/>
            <person name="Deforce D."/>
            <person name="Chang C."/>
            <person name="Karol K.G."/>
            <person name="Hedrich R."/>
            <person name="Ulvskov P."/>
            <person name="Glockner G."/>
            <person name="Delwiche C.F."/>
            <person name="Petrasek J."/>
            <person name="Van de Peer Y."/>
            <person name="Friml J."/>
            <person name="Beilby M."/>
            <person name="Dolan L."/>
            <person name="Kohara Y."/>
            <person name="Sugano S."/>
            <person name="Fujiyama A."/>
            <person name="Delaux P.-M."/>
            <person name="Quint M."/>
            <person name="TheiBen G."/>
            <person name="Hagemann M."/>
            <person name="Harholt J."/>
            <person name="Dunand C."/>
            <person name="Zachgo S."/>
            <person name="Langdale J."/>
            <person name="Maumus F."/>
            <person name="Straeten D.V.D."/>
            <person name="Gould S.B."/>
            <person name="Rensing S.A."/>
        </authorList>
    </citation>
    <scope>NUCLEOTIDE SEQUENCE [LARGE SCALE GENOMIC DNA]</scope>
    <source>
        <strain evidence="2 3">S276</strain>
    </source>
</reference>